<dbReference type="GO" id="GO:0019843">
    <property type="term" value="F:rRNA binding"/>
    <property type="evidence" value="ECO:0007669"/>
    <property type="project" value="UniProtKB-UniRule"/>
</dbReference>
<name>A0A1F2UP97_9ACTN</name>
<sequence>MARYTGPVCKLCRREIQKLFLKGDKCLTDKCAIERRPYPPGEHGRGRRKDSEYYLQLREKQKTKRIYGVLEKQFRNYYELAAKTKGITGENLLQILESRLDNVVYRMGFAFSRAVSRQDVRHGHITVNGRKVDIPSFRVRPGDVIAVAGNIARMKDAAESANKAAVPPWLDVDYKNMVAKVTGLATRQDIDIPVQEKMIVELYSK</sequence>
<proteinExistence type="inferred from homology"/>
<evidence type="ECO:0000256" key="4">
    <source>
        <dbReference type="ARBA" id="ARBA00022884"/>
    </source>
</evidence>
<comment type="function">
    <text evidence="1 9">One of the primary rRNA binding proteins, it binds directly to 16S rRNA where it nucleates assembly of the body of the 30S subunit.</text>
</comment>
<evidence type="ECO:0000256" key="3">
    <source>
        <dbReference type="ARBA" id="ARBA00022730"/>
    </source>
</evidence>
<dbReference type="Gene3D" id="3.10.290.10">
    <property type="entry name" value="RNA-binding S4 domain"/>
    <property type="match status" value="1"/>
</dbReference>
<keyword evidence="5 9" id="KW-0689">Ribosomal protein</keyword>
<evidence type="ECO:0000259" key="11">
    <source>
        <dbReference type="SMART" id="SM01390"/>
    </source>
</evidence>
<comment type="subunit">
    <text evidence="7 9">Part of the 30S ribosomal subunit. Contacts protein S5. The interaction surface between S4 and S5 is involved in control of translational fidelity.</text>
</comment>
<feature type="domain" description="RNA-binding S4" evidence="10">
    <location>
        <begin position="98"/>
        <end position="159"/>
    </location>
</feature>
<dbReference type="PROSITE" id="PS50889">
    <property type="entry name" value="S4"/>
    <property type="match status" value="1"/>
</dbReference>
<dbReference type="InterPro" id="IPR036986">
    <property type="entry name" value="S4_RNA-bd_sf"/>
</dbReference>
<dbReference type="Pfam" id="PF01479">
    <property type="entry name" value="S4"/>
    <property type="match status" value="1"/>
</dbReference>
<dbReference type="NCBIfam" id="NF003717">
    <property type="entry name" value="PRK05327.1"/>
    <property type="match status" value="1"/>
</dbReference>
<reference evidence="12 13" key="1">
    <citation type="journal article" date="2016" name="Nat. Commun.">
        <title>Thousands of microbial genomes shed light on interconnected biogeochemical processes in an aquifer system.</title>
        <authorList>
            <person name="Anantharaman K."/>
            <person name="Brown C.T."/>
            <person name="Hug L.A."/>
            <person name="Sharon I."/>
            <person name="Castelle C.J."/>
            <person name="Probst A.J."/>
            <person name="Thomas B.C."/>
            <person name="Singh A."/>
            <person name="Wilkins M.J."/>
            <person name="Karaoz U."/>
            <person name="Brodie E.L."/>
            <person name="Williams K.H."/>
            <person name="Hubbard S.S."/>
            <person name="Banfield J.F."/>
        </authorList>
    </citation>
    <scope>NUCLEOTIDE SEQUENCE [LARGE SCALE GENOMIC DNA]</scope>
</reference>
<keyword evidence="6 9" id="KW-0687">Ribonucleoprotein</keyword>
<dbReference type="CDD" id="cd00165">
    <property type="entry name" value="S4"/>
    <property type="match status" value="1"/>
</dbReference>
<keyword evidence="3 9" id="KW-0699">rRNA-binding</keyword>
<dbReference type="Proteomes" id="UP000178086">
    <property type="component" value="Unassembled WGS sequence"/>
</dbReference>
<accession>A0A1F2UP97</accession>
<feature type="domain" description="Small ribosomal subunit protein uS4 N-terminal" evidence="11">
    <location>
        <begin position="3"/>
        <end position="97"/>
    </location>
</feature>
<dbReference type="Gene3D" id="1.10.1050.10">
    <property type="entry name" value="Ribosomal Protein S4 Delta 41, Chain A, domain 1"/>
    <property type="match status" value="1"/>
</dbReference>
<dbReference type="GO" id="GO:0042274">
    <property type="term" value="P:ribosomal small subunit biogenesis"/>
    <property type="evidence" value="ECO:0007669"/>
    <property type="project" value="TreeGrafter"/>
</dbReference>
<comment type="similarity">
    <text evidence="2 9">Belongs to the universal ribosomal protein uS4 family.</text>
</comment>
<organism evidence="12 13">
    <name type="scientific">Candidatus Aquicultor primus</name>
    <dbReference type="NCBI Taxonomy" id="1797195"/>
    <lineage>
        <taxon>Bacteria</taxon>
        <taxon>Bacillati</taxon>
        <taxon>Actinomycetota</taxon>
        <taxon>Candidatus Aquicultoria</taxon>
        <taxon>Candidatus Aquicultorales</taxon>
        <taxon>Candidatus Aquicultoraceae</taxon>
        <taxon>Candidatus Aquicultor</taxon>
    </lineage>
</organism>
<dbReference type="SUPFAM" id="SSF55174">
    <property type="entry name" value="Alpha-L RNA-binding motif"/>
    <property type="match status" value="1"/>
</dbReference>
<evidence type="ECO:0000256" key="5">
    <source>
        <dbReference type="ARBA" id="ARBA00022980"/>
    </source>
</evidence>
<evidence type="ECO:0000256" key="7">
    <source>
        <dbReference type="ARBA" id="ARBA00025813"/>
    </source>
</evidence>
<dbReference type="GO" id="GO:0015935">
    <property type="term" value="C:small ribosomal subunit"/>
    <property type="evidence" value="ECO:0007669"/>
    <property type="project" value="InterPro"/>
</dbReference>
<dbReference type="Pfam" id="PF00163">
    <property type="entry name" value="Ribosomal_S4"/>
    <property type="match status" value="1"/>
</dbReference>
<dbReference type="AlphaFoldDB" id="A0A1F2UP97"/>
<dbReference type="SMART" id="SM01390">
    <property type="entry name" value="Ribosomal_S4"/>
    <property type="match status" value="1"/>
</dbReference>
<dbReference type="FunFam" id="1.10.1050.10:FF:000001">
    <property type="entry name" value="30S ribosomal protein S4"/>
    <property type="match status" value="1"/>
</dbReference>
<dbReference type="HAMAP" id="MF_01306_B">
    <property type="entry name" value="Ribosomal_uS4_B"/>
    <property type="match status" value="1"/>
</dbReference>
<dbReference type="FunFam" id="3.10.290.10:FF:000001">
    <property type="entry name" value="30S ribosomal protein S4"/>
    <property type="match status" value="1"/>
</dbReference>
<dbReference type="SMART" id="SM00363">
    <property type="entry name" value="S4"/>
    <property type="match status" value="1"/>
</dbReference>
<evidence type="ECO:0000313" key="13">
    <source>
        <dbReference type="Proteomes" id="UP000178086"/>
    </source>
</evidence>
<dbReference type="InterPro" id="IPR022801">
    <property type="entry name" value="Ribosomal_uS4"/>
</dbReference>
<dbReference type="InterPro" id="IPR001912">
    <property type="entry name" value="Ribosomal_uS4_N"/>
</dbReference>
<keyword evidence="4 9" id="KW-0694">RNA-binding</keyword>
<dbReference type="GO" id="GO:0003735">
    <property type="term" value="F:structural constituent of ribosome"/>
    <property type="evidence" value="ECO:0007669"/>
    <property type="project" value="InterPro"/>
</dbReference>
<dbReference type="EMBL" id="MELI01000031">
    <property type="protein sequence ID" value="OFW34790.1"/>
    <property type="molecule type" value="Genomic_DNA"/>
</dbReference>
<protein>
    <recommendedName>
        <fullName evidence="8 9">Small ribosomal subunit protein uS4</fullName>
    </recommendedName>
</protein>
<dbReference type="GO" id="GO:0006412">
    <property type="term" value="P:translation"/>
    <property type="evidence" value="ECO:0007669"/>
    <property type="project" value="UniProtKB-UniRule"/>
</dbReference>
<evidence type="ECO:0000256" key="9">
    <source>
        <dbReference type="HAMAP-Rule" id="MF_01306"/>
    </source>
</evidence>
<evidence type="ECO:0000256" key="8">
    <source>
        <dbReference type="ARBA" id="ARBA00035254"/>
    </source>
</evidence>
<evidence type="ECO:0000256" key="2">
    <source>
        <dbReference type="ARBA" id="ARBA00007465"/>
    </source>
</evidence>
<dbReference type="PANTHER" id="PTHR11831:SF4">
    <property type="entry name" value="SMALL RIBOSOMAL SUBUNIT PROTEIN US4M"/>
    <property type="match status" value="1"/>
</dbReference>
<dbReference type="NCBIfam" id="TIGR01017">
    <property type="entry name" value="rpsD_bact"/>
    <property type="match status" value="1"/>
</dbReference>
<dbReference type="PANTHER" id="PTHR11831">
    <property type="entry name" value="30S 40S RIBOSOMAL PROTEIN"/>
    <property type="match status" value="1"/>
</dbReference>
<dbReference type="InterPro" id="IPR002942">
    <property type="entry name" value="S4_RNA-bd"/>
</dbReference>
<gene>
    <name evidence="9" type="primary">rpsD</name>
    <name evidence="12" type="ORF">A2074_06560</name>
</gene>
<evidence type="ECO:0000256" key="1">
    <source>
        <dbReference type="ARBA" id="ARBA00003866"/>
    </source>
</evidence>
<comment type="caution">
    <text evidence="12">The sequence shown here is derived from an EMBL/GenBank/DDBJ whole genome shotgun (WGS) entry which is preliminary data.</text>
</comment>
<evidence type="ECO:0000259" key="10">
    <source>
        <dbReference type="SMART" id="SM00363"/>
    </source>
</evidence>
<evidence type="ECO:0000313" key="12">
    <source>
        <dbReference type="EMBL" id="OFW34790.1"/>
    </source>
</evidence>
<comment type="function">
    <text evidence="9">With S5 and S12 plays an important role in translational accuracy.</text>
</comment>
<evidence type="ECO:0000256" key="6">
    <source>
        <dbReference type="ARBA" id="ARBA00023274"/>
    </source>
</evidence>
<dbReference type="InterPro" id="IPR005709">
    <property type="entry name" value="Ribosomal_uS4_bac-type"/>
</dbReference>